<dbReference type="Proteomes" id="UP001295469">
    <property type="component" value="Chromosome C03"/>
</dbReference>
<proteinExistence type="predicted"/>
<dbReference type="EMBL" id="HG994367">
    <property type="protein sequence ID" value="CAF1712135.1"/>
    <property type="molecule type" value="Genomic_DNA"/>
</dbReference>
<protein>
    <submittedName>
        <fullName evidence="1">(rape) hypothetical protein</fullName>
    </submittedName>
</protein>
<gene>
    <name evidence="1" type="ORF">DARMORV10_C03P89190.1</name>
</gene>
<feature type="non-terminal residue" evidence="1">
    <location>
        <position position="37"/>
    </location>
</feature>
<name>A0A816IQJ8_BRANA</name>
<sequence>MAKTKHDMYLKLSLTLLILAHVLATTNGLDSPSSKTG</sequence>
<organism evidence="1">
    <name type="scientific">Brassica napus</name>
    <name type="common">Rape</name>
    <dbReference type="NCBI Taxonomy" id="3708"/>
    <lineage>
        <taxon>Eukaryota</taxon>
        <taxon>Viridiplantae</taxon>
        <taxon>Streptophyta</taxon>
        <taxon>Embryophyta</taxon>
        <taxon>Tracheophyta</taxon>
        <taxon>Spermatophyta</taxon>
        <taxon>Magnoliopsida</taxon>
        <taxon>eudicotyledons</taxon>
        <taxon>Gunneridae</taxon>
        <taxon>Pentapetalae</taxon>
        <taxon>rosids</taxon>
        <taxon>malvids</taxon>
        <taxon>Brassicales</taxon>
        <taxon>Brassicaceae</taxon>
        <taxon>Brassiceae</taxon>
        <taxon>Brassica</taxon>
    </lineage>
</organism>
<evidence type="ECO:0000313" key="1">
    <source>
        <dbReference type="EMBL" id="CAF1712135.1"/>
    </source>
</evidence>
<reference evidence="1" key="1">
    <citation type="submission" date="2021-01" db="EMBL/GenBank/DDBJ databases">
        <authorList>
            <consortium name="Genoscope - CEA"/>
            <person name="William W."/>
        </authorList>
    </citation>
    <scope>NUCLEOTIDE SEQUENCE</scope>
</reference>
<accession>A0A816IQJ8</accession>
<dbReference type="AlphaFoldDB" id="A0A816IQJ8"/>